<gene>
    <name evidence="2" type="ORF">SAMN03080601_03202</name>
</gene>
<feature type="transmembrane region" description="Helical" evidence="1">
    <location>
        <begin position="6"/>
        <end position="26"/>
    </location>
</feature>
<dbReference type="CDD" id="cd01610">
    <property type="entry name" value="PAP2_like"/>
    <property type="match status" value="1"/>
</dbReference>
<dbReference type="RefSeq" id="WP_079558868.1">
    <property type="nucleotide sequence ID" value="NZ_CP021904.1"/>
</dbReference>
<evidence type="ECO:0000256" key="1">
    <source>
        <dbReference type="SAM" id="Phobius"/>
    </source>
</evidence>
<reference evidence="2 3" key="1">
    <citation type="submission" date="2017-02" db="EMBL/GenBank/DDBJ databases">
        <authorList>
            <person name="Peterson S.W."/>
        </authorList>
    </citation>
    <scope>NUCLEOTIDE SEQUENCE [LARGE SCALE GENOMIC DNA]</scope>
    <source>
        <strain evidence="2 3">DSM 24412</strain>
    </source>
</reference>
<feature type="transmembrane region" description="Helical" evidence="1">
    <location>
        <begin position="157"/>
        <end position="175"/>
    </location>
</feature>
<dbReference type="AlphaFoldDB" id="A0A1T5HTC2"/>
<proteinExistence type="predicted"/>
<dbReference type="KEGG" id="asx:CDL62_07225"/>
<name>A0A1T5HTC2_9BACT</name>
<dbReference type="STRING" id="889453.SAMN03080601_03202"/>
<feature type="transmembrane region" description="Helical" evidence="1">
    <location>
        <begin position="104"/>
        <end position="127"/>
    </location>
</feature>
<sequence>MKLASKIVSILFHPMLMPTIGIYLIFQAGTHVSYMSMDAKRIIYFTVFLSTAILPLSLLPLLYQFKLIKSFNMETARERLFPVFFAGLFYYLGYALLKKMGVPVLIGNFMLVTLLALLLAVGITIFWKISMHMIGIGGVTGAVMALALRYGLDMSGWMVLLFLASGITATARLHLGAHTPAQVYAGFLLGWSVVFGSVLM</sequence>
<evidence type="ECO:0000313" key="3">
    <source>
        <dbReference type="Proteomes" id="UP000191055"/>
    </source>
</evidence>
<dbReference type="OrthoDB" id="9786064at2"/>
<feature type="transmembrane region" description="Helical" evidence="1">
    <location>
        <begin position="133"/>
        <end position="150"/>
    </location>
</feature>
<protein>
    <recommendedName>
        <fullName evidence="4">PAP2 superfamily protein</fullName>
    </recommendedName>
</protein>
<feature type="transmembrane region" description="Helical" evidence="1">
    <location>
        <begin position="42"/>
        <end position="65"/>
    </location>
</feature>
<keyword evidence="1" id="KW-1133">Transmembrane helix</keyword>
<keyword evidence="1" id="KW-0812">Transmembrane</keyword>
<feature type="transmembrane region" description="Helical" evidence="1">
    <location>
        <begin position="80"/>
        <end position="97"/>
    </location>
</feature>
<dbReference type="EMBL" id="FUYV01000023">
    <property type="protein sequence ID" value="SKC23916.1"/>
    <property type="molecule type" value="Genomic_DNA"/>
</dbReference>
<accession>A0A1T5HTC2</accession>
<evidence type="ECO:0000313" key="2">
    <source>
        <dbReference type="EMBL" id="SKC23916.1"/>
    </source>
</evidence>
<keyword evidence="1" id="KW-0472">Membrane</keyword>
<keyword evidence="3" id="KW-1185">Reference proteome</keyword>
<organism evidence="2 3">
    <name type="scientific">Alkalitalea saponilacus</name>
    <dbReference type="NCBI Taxonomy" id="889453"/>
    <lineage>
        <taxon>Bacteria</taxon>
        <taxon>Pseudomonadati</taxon>
        <taxon>Bacteroidota</taxon>
        <taxon>Bacteroidia</taxon>
        <taxon>Marinilabiliales</taxon>
        <taxon>Marinilabiliaceae</taxon>
        <taxon>Alkalitalea</taxon>
    </lineage>
</organism>
<feature type="transmembrane region" description="Helical" evidence="1">
    <location>
        <begin position="181"/>
        <end position="199"/>
    </location>
</feature>
<evidence type="ECO:0008006" key="4">
    <source>
        <dbReference type="Google" id="ProtNLM"/>
    </source>
</evidence>
<dbReference type="Proteomes" id="UP000191055">
    <property type="component" value="Unassembled WGS sequence"/>
</dbReference>